<name>A0A368X425_MARNT</name>
<dbReference type="AlphaFoldDB" id="A0A368X425"/>
<protein>
    <submittedName>
        <fullName evidence="1">Uncharacterized protein DUF429</fullName>
    </submittedName>
</protein>
<dbReference type="EMBL" id="QPJI01000024">
    <property type="protein sequence ID" value="RCW62555.1"/>
    <property type="molecule type" value="Genomic_DNA"/>
</dbReference>
<proteinExistence type="predicted"/>
<evidence type="ECO:0000313" key="1">
    <source>
        <dbReference type="EMBL" id="RCW62555.1"/>
    </source>
</evidence>
<reference evidence="1 2" key="1">
    <citation type="submission" date="2018-07" db="EMBL/GenBank/DDBJ databases">
        <title>Freshwater and sediment microbial communities from various areas in North America, analyzing microbe dynamics in response to fracking.</title>
        <authorList>
            <person name="Lamendella R."/>
        </authorList>
    </citation>
    <scope>NUCLEOTIDE SEQUENCE [LARGE SCALE GENOMIC DNA]</scope>
    <source>
        <strain evidence="1 2">105B</strain>
    </source>
</reference>
<comment type="caution">
    <text evidence="1">The sequence shown here is derived from an EMBL/GenBank/DDBJ whole genome shotgun (WGS) entry which is preliminary data.</text>
</comment>
<accession>A0A368X425</accession>
<sequence>MRLPYKRGRVGEKRSGQTTLAQLLSSFKGAGHLILEVPEKFRHYFNPEHIDQLKGKALKHNEDVLDSVICLVVAAFYQLGVQDRVFGSVEDGYIYVPDLGRFQ</sequence>
<gene>
    <name evidence="1" type="ORF">DET61_12426</name>
</gene>
<organism evidence="1 2">
    <name type="scientific">Marinobacter nauticus</name>
    <name type="common">Marinobacter hydrocarbonoclasticus</name>
    <name type="synonym">Marinobacter aquaeolei</name>
    <dbReference type="NCBI Taxonomy" id="2743"/>
    <lineage>
        <taxon>Bacteria</taxon>
        <taxon>Pseudomonadati</taxon>
        <taxon>Pseudomonadota</taxon>
        <taxon>Gammaproteobacteria</taxon>
        <taxon>Pseudomonadales</taxon>
        <taxon>Marinobacteraceae</taxon>
        <taxon>Marinobacter</taxon>
    </lineage>
</organism>
<dbReference type="Proteomes" id="UP000253647">
    <property type="component" value="Unassembled WGS sequence"/>
</dbReference>
<evidence type="ECO:0000313" key="2">
    <source>
        <dbReference type="Proteomes" id="UP000253647"/>
    </source>
</evidence>